<evidence type="ECO:0000256" key="1">
    <source>
        <dbReference type="ARBA" id="ARBA00004651"/>
    </source>
</evidence>
<feature type="transmembrane region" description="Helical" evidence="9">
    <location>
        <begin position="246"/>
        <end position="265"/>
    </location>
</feature>
<dbReference type="PANTHER" id="PTHR34857">
    <property type="entry name" value="SLL0384 PROTEIN"/>
    <property type="match status" value="1"/>
</dbReference>
<evidence type="ECO:0000256" key="7">
    <source>
        <dbReference type="ARBA" id="ARBA00022989"/>
    </source>
</evidence>
<protein>
    <recommendedName>
        <fullName evidence="3 9">Energy-coupling factor transporter transmembrane protein EcfT</fullName>
        <shortName evidence="9">ECF transporter T component EcfT</shortName>
    </recommendedName>
</protein>
<evidence type="ECO:0000256" key="2">
    <source>
        <dbReference type="ARBA" id="ARBA00005660"/>
    </source>
</evidence>
<comment type="subunit">
    <text evidence="9">Forms a stable energy-coupling factor (ECF) transporter complex composed of 2 membrane-embedded substrate-binding proteins (S component), 2 ATP-binding proteins (A component) and 2 transmembrane proteins (T component).</text>
</comment>
<keyword evidence="6 9" id="KW-0812">Transmembrane</keyword>
<dbReference type="InterPro" id="IPR051611">
    <property type="entry name" value="ECF_transporter_component"/>
</dbReference>
<comment type="caution">
    <text evidence="10">The sequence shown here is derived from an EMBL/GenBank/DDBJ whole genome shotgun (WGS) entry which is preliminary data.</text>
</comment>
<accession>A0A9D2FTM4</accession>
<dbReference type="EMBL" id="DXBG01000263">
    <property type="protein sequence ID" value="HIZ66447.1"/>
    <property type="molecule type" value="Genomic_DNA"/>
</dbReference>
<dbReference type="AlphaFoldDB" id="A0A9D2FTM4"/>
<reference evidence="10" key="1">
    <citation type="journal article" date="2021" name="PeerJ">
        <title>Extensive microbial diversity within the chicken gut microbiome revealed by metagenomics and culture.</title>
        <authorList>
            <person name="Gilroy R."/>
            <person name="Ravi A."/>
            <person name="Getino M."/>
            <person name="Pursley I."/>
            <person name="Horton D.L."/>
            <person name="Alikhan N.F."/>
            <person name="Baker D."/>
            <person name="Gharbi K."/>
            <person name="Hall N."/>
            <person name="Watson M."/>
            <person name="Adriaenssens E.M."/>
            <person name="Foster-Nyarko E."/>
            <person name="Jarju S."/>
            <person name="Secka A."/>
            <person name="Antonio M."/>
            <person name="Oren A."/>
            <person name="Chaudhuri R.R."/>
            <person name="La Ragione R."/>
            <person name="Hildebrand F."/>
            <person name="Pallen M.J."/>
        </authorList>
    </citation>
    <scope>NUCLEOTIDE SEQUENCE</scope>
    <source>
        <strain evidence="10">1068</strain>
    </source>
</reference>
<comment type="caution">
    <text evidence="9">Lacks conserved residue(s) required for the propagation of feature annotation.</text>
</comment>
<evidence type="ECO:0000313" key="10">
    <source>
        <dbReference type="EMBL" id="HIZ66447.1"/>
    </source>
</evidence>
<proteinExistence type="inferred from homology"/>
<dbReference type="GO" id="GO:0022857">
    <property type="term" value="F:transmembrane transporter activity"/>
    <property type="evidence" value="ECO:0007669"/>
    <property type="project" value="UniProtKB-UniRule"/>
</dbReference>
<reference evidence="10" key="2">
    <citation type="submission" date="2021-04" db="EMBL/GenBank/DDBJ databases">
        <authorList>
            <person name="Gilroy R."/>
        </authorList>
    </citation>
    <scope>NUCLEOTIDE SEQUENCE</scope>
    <source>
        <strain evidence="10">1068</strain>
    </source>
</reference>
<comment type="function">
    <text evidence="9">Transmembrane (T) component of an energy-coupling factor (ECF) ABC-transporter complex. Unlike classic ABC transporters this ECF transporter provides the energy necessary to transport a number of different substrates.</text>
</comment>
<evidence type="ECO:0000313" key="11">
    <source>
        <dbReference type="Proteomes" id="UP000824056"/>
    </source>
</evidence>
<dbReference type="InterPro" id="IPR024919">
    <property type="entry name" value="EcfT"/>
</dbReference>
<dbReference type="HAMAP" id="MF_01461">
    <property type="entry name" value="EcfT"/>
    <property type="match status" value="1"/>
</dbReference>
<evidence type="ECO:0000256" key="8">
    <source>
        <dbReference type="ARBA" id="ARBA00023136"/>
    </source>
</evidence>
<feature type="transmembrane region" description="Helical" evidence="9">
    <location>
        <begin position="30"/>
        <end position="58"/>
    </location>
</feature>
<dbReference type="CDD" id="cd16914">
    <property type="entry name" value="EcfT"/>
    <property type="match status" value="1"/>
</dbReference>
<gene>
    <name evidence="9" type="primary">ecfT</name>
    <name evidence="10" type="ORF">H9809_11230</name>
</gene>
<evidence type="ECO:0000256" key="3">
    <source>
        <dbReference type="ARBA" id="ARBA00014042"/>
    </source>
</evidence>
<keyword evidence="4 9" id="KW-0813">Transport</keyword>
<dbReference type="Pfam" id="PF02361">
    <property type="entry name" value="CbiQ"/>
    <property type="match status" value="1"/>
</dbReference>
<dbReference type="GO" id="GO:0005886">
    <property type="term" value="C:plasma membrane"/>
    <property type="evidence" value="ECO:0007669"/>
    <property type="project" value="UniProtKB-SubCell"/>
</dbReference>
<comment type="subcellular location">
    <subcellularLocation>
        <location evidence="1 9">Cell membrane</location>
        <topology evidence="1 9">Multi-pass membrane protein</topology>
    </subcellularLocation>
</comment>
<dbReference type="InterPro" id="IPR003339">
    <property type="entry name" value="ABC/ECF_trnsptr_transmembrane"/>
</dbReference>
<evidence type="ECO:0000256" key="4">
    <source>
        <dbReference type="ARBA" id="ARBA00022448"/>
    </source>
</evidence>
<evidence type="ECO:0000256" key="6">
    <source>
        <dbReference type="ARBA" id="ARBA00022692"/>
    </source>
</evidence>
<evidence type="ECO:0000256" key="5">
    <source>
        <dbReference type="ARBA" id="ARBA00022475"/>
    </source>
</evidence>
<keyword evidence="8 9" id="KW-0472">Membrane</keyword>
<evidence type="ECO:0000256" key="9">
    <source>
        <dbReference type="HAMAP-Rule" id="MF_01461"/>
    </source>
</evidence>
<feature type="transmembrane region" description="Helical" evidence="9">
    <location>
        <begin position="70"/>
        <end position="89"/>
    </location>
</feature>
<sequence>MIRDITIGQYYPADSILHRLDPRVKFIGTFLFLISLFVADSFWGYVLATCFLAGIILLSKVPVKFMLKGLKPLFIILIITVLFNLFLIPGQELWSFGFLTVTVEGVKQAVKIGVRLIYLVIGSSVMTLTTTPNQLTDGLERILRPLNKIKVPVHEISMMMSIALRFIPILMEETDKIMKAQIARGADFESGNLIQKAKSLVPLLVPLFISAFRRADDLAMAMEARCYHGGDNRTQMKPLVYQTRDYWAYAIALLYLGADIAIRLLL</sequence>
<dbReference type="PANTHER" id="PTHR34857:SF2">
    <property type="entry name" value="SLL0384 PROTEIN"/>
    <property type="match status" value="1"/>
</dbReference>
<keyword evidence="7 9" id="KW-1133">Transmembrane helix</keyword>
<comment type="similarity">
    <text evidence="2 9">Belongs to the energy-coupling factor EcfT family.</text>
</comment>
<name>A0A9D2FTM4_9FIRM</name>
<dbReference type="Proteomes" id="UP000824056">
    <property type="component" value="Unassembled WGS sequence"/>
</dbReference>
<keyword evidence="5 9" id="KW-1003">Cell membrane</keyword>
<organism evidence="10 11">
    <name type="scientific">Candidatus Blautia pullicola</name>
    <dbReference type="NCBI Taxonomy" id="2838498"/>
    <lineage>
        <taxon>Bacteria</taxon>
        <taxon>Bacillati</taxon>
        <taxon>Bacillota</taxon>
        <taxon>Clostridia</taxon>
        <taxon>Lachnospirales</taxon>
        <taxon>Lachnospiraceae</taxon>
        <taxon>Blautia</taxon>
    </lineage>
</organism>